<name>A0A2Z6B3E1_9BACT</name>
<dbReference type="InterPro" id="IPR011990">
    <property type="entry name" value="TPR-like_helical_dom_sf"/>
</dbReference>
<dbReference type="GO" id="GO:0004674">
    <property type="term" value="F:protein serine/threonine kinase activity"/>
    <property type="evidence" value="ECO:0007669"/>
    <property type="project" value="UniProtKB-KW"/>
</dbReference>
<feature type="repeat" description="TPR" evidence="3">
    <location>
        <begin position="585"/>
        <end position="618"/>
    </location>
</feature>
<dbReference type="InterPro" id="IPR013105">
    <property type="entry name" value="TPR_2"/>
</dbReference>
<evidence type="ECO:0000313" key="6">
    <source>
        <dbReference type="Proteomes" id="UP000269883"/>
    </source>
</evidence>
<dbReference type="SUPFAM" id="SSF48452">
    <property type="entry name" value="TPR-like"/>
    <property type="match status" value="1"/>
</dbReference>
<dbReference type="Gene3D" id="3.30.70.270">
    <property type="match status" value="1"/>
</dbReference>
<protein>
    <submittedName>
        <fullName evidence="5">Diguanylate cyclase and serine/threonine protein kinase with TPR repeats</fullName>
    </submittedName>
</protein>
<gene>
    <name evidence="5" type="ORF">DFE_3232</name>
</gene>
<dbReference type="SMART" id="SM00028">
    <property type="entry name" value="TPR"/>
    <property type="match status" value="6"/>
</dbReference>
<dbReference type="Proteomes" id="UP000269883">
    <property type="component" value="Chromosome"/>
</dbReference>
<feature type="domain" description="GGDEF" evidence="4">
    <location>
        <begin position="163"/>
        <end position="308"/>
    </location>
</feature>
<dbReference type="PANTHER" id="PTHR45586">
    <property type="entry name" value="TPR REPEAT-CONTAINING PROTEIN PA4667"/>
    <property type="match status" value="1"/>
</dbReference>
<dbReference type="EMBL" id="AP017378">
    <property type="protein sequence ID" value="BBD09958.1"/>
    <property type="molecule type" value="Genomic_DNA"/>
</dbReference>
<dbReference type="InterPro" id="IPR029787">
    <property type="entry name" value="Nucleotide_cyclase"/>
</dbReference>
<keyword evidence="5" id="KW-0418">Kinase</keyword>
<keyword evidence="2 3" id="KW-0802">TPR repeat</keyword>
<dbReference type="KEGG" id="dfl:DFE_3232"/>
<dbReference type="OrthoDB" id="5430072at2"/>
<dbReference type="SUPFAM" id="SSF55073">
    <property type="entry name" value="Nucleotide cyclase"/>
    <property type="match status" value="1"/>
</dbReference>
<evidence type="ECO:0000313" key="5">
    <source>
        <dbReference type="EMBL" id="BBD09958.1"/>
    </source>
</evidence>
<dbReference type="PANTHER" id="PTHR45586:SF1">
    <property type="entry name" value="LIPOPOLYSACCHARIDE ASSEMBLY PROTEIN B"/>
    <property type="match status" value="1"/>
</dbReference>
<dbReference type="Pfam" id="PF00990">
    <property type="entry name" value="GGDEF"/>
    <property type="match status" value="1"/>
</dbReference>
<reference evidence="5 6" key="1">
    <citation type="journal article" date="2018" name="Sci. Adv.">
        <title>Multi-heme cytochromes provide a pathway for survival in energy-limited environments.</title>
        <authorList>
            <person name="Deng X."/>
            <person name="Dohmae N."/>
            <person name="Nealson K.H."/>
            <person name="Hashimoto K."/>
            <person name="Okamoto A."/>
        </authorList>
    </citation>
    <scope>NUCLEOTIDE SEQUENCE [LARGE SCALE GENOMIC DNA]</scope>
    <source>
        <strain evidence="5 6">IS5</strain>
    </source>
</reference>
<accession>A0A2Z6B3E1</accession>
<dbReference type="InterPro" id="IPR019734">
    <property type="entry name" value="TPR_rpt"/>
</dbReference>
<dbReference type="InterPro" id="IPR043128">
    <property type="entry name" value="Rev_trsase/Diguanyl_cyclase"/>
</dbReference>
<evidence type="ECO:0000256" key="1">
    <source>
        <dbReference type="ARBA" id="ARBA00022737"/>
    </source>
</evidence>
<dbReference type="SMART" id="SM00267">
    <property type="entry name" value="GGDEF"/>
    <property type="match status" value="1"/>
</dbReference>
<dbReference type="InterPro" id="IPR000160">
    <property type="entry name" value="GGDEF_dom"/>
</dbReference>
<evidence type="ECO:0000256" key="2">
    <source>
        <dbReference type="ARBA" id="ARBA00022803"/>
    </source>
</evidence>
<dbReference type="Gene3D" id="1.25.40.10">
    <property type="entry name" value="Tetratricopeptide repeat domain"/>
    <property type="match status" value="1"/>
</dbReference>
<dbReference type="PROSITE" id="PS50887">
    <property type="entry name" value="GGDEF"/>
    <property type="match status" value="1"/>
</dbReference>
<organism evidence="5 6">
    <name type="scientific">Desulfovibrio ferrophilus</name>
    <dbReference type="NCBI Taxonomy" id="241368"/>
    <lineage>
        <taxon>Bacteria</taxon>
        <taxon>Pseudomonadati</taxon>
        <taxon>Thermodesulfobacteriota</taxon>
        <taxon>Desulfovibrionia</taxon>
        <taxon>Desulfovibrionales</taxon>
        <taxon>Desulfovibrionaceae</taxon>
        <taxon>Desulfovibrio</taxon>
    </lineage>
</organism>
<keyword evidence="6" id="KW-1185">Reference proteome</keyword>
<keyword evidence="5" id="KW-0723">Serine/threonine-protein kinase</keyword>
<feature type="repeat" description="TPR" evidence="3">
    <location>
        <begin position="619"/>
        <end position="652"/>
    </location>
</feature>
<dbReference type="InterPro" id="IPR051012">
    <property type="entry name" value="CellSynth/LPSAsmb/PSIAsmb"/>
</dbReference>
<dbReference type="AlphaFoldDB" id="A0A2Z6B3E1"/>
<dbReference type="Pfam" id="PF14559">
    <property type="entry name" value="TPR_19"/>
    <property type="match status" value="1"/>
</dbReference>
<dbReference type="Pfam" id="PF07719">
    <property type="entry name" value="TPR_2"/>
    <property type="match status" value="1"/>
</dbReference>
<keyword evidence="5" id="KW-0808">Transferase</keyword>
<keyword evidence="1" id="KW-0677">Repeat</keyword>
<evidence type="ECO:0000256" key="3">
    <source>
        <dbReference type="PROSITE-ProRule" id="PRU00339"/>
    </source>
</evidence>
<evidence type="ECO:0000259" key="4">
    <source>
        <dbReference type="PROSITE" id="PS50887"/>
    </source>
</evidence>
<proteinExistence type="predicted"/>
<sequence>MKAHKSLLPDDGPQLTRSDLITYEHLLRDEISSFLPFTSYSLFFPRSLDSGALSELVEGRAVFLPEEKKALLPLALNGELMGVFVAKGVKLQAPKAMPPLLASMARMCLEKLQLYKISVTDSGTGLGTRELLSRAAADEIERVQGCLRPDADGCRAGDSGFAASFGLILARLHDLERNAETYGPAFATRALNKAAAIVNDIAPQGALTARAGDDSLVILLPAVTPPACRKLAGTLAAELSALQVKDPVLECYLHPGTSVGCASYPHDVNGHVLRQKPTDQAALLVRKAMRAARAAAQNGTGRAFAYSQIVTEGGHVQEVLPLGRLTVDLGASVGAREGQRFLVWGGTNDPKGAPTCKGEIALMEVRRGHSLAEVMHQADVSLNVEPGDRLALIQETDPAENGGKADADMLTGLPTYRDFLKQLVTERDKHETFSLVLLRLPDMDRPSDSLTETRLRDLASACTKIFGESALGGRTSLSGLAWLLPETSGPKAKKLCEKLLESLPPDFPRPAAGITKHPFLSYSKADALDNAHKALEYAILLPEPHIGLVDSLALNIHADKLFAQGSLYDAIEEYKLALTADRSNIMARNSLGVCHARMGDLSAAKRQFNTVLGKNPKDVFALYNFGYICQRMNQIKEAREAYKKCLILDPEHLFSQIRLGQLSQKNRRFADARRYFEKASALPGGKGLTRRYLAQLALAKGDVEEAREHLHQALIHDPKDAPSLALMARIYLDNGEDPEVAEALARQASALAPGHAPFWKELARALSAQGKQQEAAEVVDRLEGM</sequence>
<dbReference type="RefSeq" id="WP_126380951.1">
    <property type="nucleotide sequence ID" value="NZ_AP017378.1"/>
</dbReference>
<dbReference type="PROSITE" id="PS50005">
    <property type="entry name" value="TPR"/>
    <property type="match status" value="2"/>
</dbReference>